<reference evidence="5" key="1">
    <citation type="submission" date="2023-07" db="EMBL/GenBank/DDBJ databases">
        <title>Dyadobacter sp. nov 'subterranea' isolated from contaminted grondwater.</title>
        <authorList>
            <person name="Szabo I."/>
            <person name="Al-Omari J."/>
            <person name="Szerdahelyi S.G."/>
            <person name="Rado J."/>
        </authorList>
    </citation>
    <scope>NUCLEOTIDE SEQUENCE [LARGE SCALE GENOMIC DNA]</scope>
    <source>
        <strain evidence="5">UP-52</strain>
    </source>
</reference>
<protein>
    <submittedName>
        <fullName evidence="4">Helix-turn-helix domain-containing protein</fullName>
    </submittedName>
</protein>
<proteinExistence type="predicted"/>
<keyword evidence="1" id="KW-0805">Transcription regulation</keyword>
<dbReference type="InterPro" id="IPR009057">
    <property type="entry name" value="Homeodomain-like_sf"/>
</dbReference>
<dbReference type="SUPFAM" id="SSF46689">
    <property type="entry name" value="Homeodomain-like"/>
    <property type="match status" value="1"/>
</dbReference>
<dbReference type="Gene3D" id="1.10.10.60">
    <property type="entry name" value="Homeodomain-like"/>
    <property type="match status" value="1"/>
</dbReference>
<accession>A0ABR9WGU1</accession>
<dbReference type="Proteomes" id="UP000634134">
    <property type="component" value="Unassembled WGS sequence"/>
</dbReference>
<keyword evidence="2" id="KW-0804">Transcription</keyword>
<sequence length="49" mass="5684">MNQKRLEKARNLLAETDMRISEIAYLVGIESPRNLANTFSRLPDHSNRI</sequence>
<comment type="caution">
    <text evidence="4">The sequence shown here is derived from an EMBL/GenBank/DDBJ whole genome shotgun (WGS) entry which is preliminary data.</text>
</comment>
<evidence type="ECO:0000259" key="3">
    <source>
        <dbReference type="PROSITE" id="PS01124"/>
    </source>
</evidence>
<evidence type="ECO:0000256" key="2">
    <source>
        <dbReference type="ARBA" id="ARBA00023163"/>
    </source>
</evidence>
<feature type="domain" description="HTH araC/xylS-type" evidence="3">
    <location>
        <begin position="1"/>
        <end position="49"/>
    </location>
</feature>
<evidence type="ECO:0000313" key="5">
    <source>
        <dbReference type="Proteomes" id="UP000634134"/>
    </source>
</evidence>
<dbReference type="InterPro" id="IPR018060">
    <property type="entry name" value="HTH_AraC"/>
</dbReference>
<dbReference type="EMBL" id="JACYGY010000001">
    <property type="protein sequence ID" value="MBE9464727.1"/>
    <property type="molecule type" value="Genomic_DNA"/>
</dbReference>
<evidence type="ECO:0000256" key="1">
    <source>
        <dbReference type="ARBA" id="ARBA00023015"/>
    </source>
</evidence>
<dbReference type="RefSeq" id="WP_194123518.1">
    <property type="nucleotide sequence ID" value="NZ_JACYGY010000001.1"/>
</dbReference>
<name>A0ABR9WGU1_9BACT</name>
<keyword evidence="5" id="KW-1185">Reference proteome</keyword>
<evidence type="ECO:0000313" key="4">
    <source>
        <dbReference type="EMBL" id="MBE9464727.1"/>
    </source>
</evidence>
<dbReference type="Pfam" id="PF12833">
    <property type="entry name" value="HTH_18"/>
    <property type="match status" value="1"/>
</dbReference>
<organism evidence="4 5">
    <name type="scientific">Dyadobacter subterraneus</name>
    <dbReference type="NCBI Taxonomy" id="2773304"/>
    <lineage>
        <taxon>Bacteria</taxon>
        <taxon>Pseudomonadati</taxon>
        <taxon>Bacteroidota</taxon>
        <taxon>Cytophagia</taxon>
        <taxon>Cytophagales</taxon>
        <taxon>Spirosomataceae</taxon>
        <taxon>Dyadobacter</taxon>
    </lineage>
</organism>
<dbReference type="PROSITE" id="PS01124">
    <property type="entry name" value="HTH_ARAC_FAMILY_2"/>
    <property type="match status" value="1"/>
</dbReference>
<gene>
    <name evidence="4" type="ORF">IEE83_22820</name>
</gene>